<reference evidence="5" key="1">
    <citation type="journal article" date="2020" name="Stud. Mycol.">
        <title>101 Dothideomycetes genomes: a test case for predicting lifestyles and emergence of pathogens.</title>
        <authorList>
            <person name="Haridas S."/>
            <person name="Albert R."/>
            <person name="Binder M."/>
            <person name="Bloem J."/>
            <person name="Labutti K."/>
            <person name="Salamov A."/>
            <person name="Andreopoulos B."/>
            <person name="Baker S."/>
            <person name="Barry K."/>
            <person name="Bills G."/>
            <person name="Bluhm B."/>
            <person name="Cannon C."/>
            <person name="Castanera R."/>
            <person name="Culley D."/>
            <person name="Daum C."/>
            <person name="Ezra D."/>
            <person name="Gonzalez J."/>
            <person name="Henrissat B."/>
            <person name="Kuo A."/>
            <person name="Liang C."/>
            <person name="Lipzen A."/>
            <person name="Lutzoni F."/>
            <person name="Magnuson J."/>
            <person name="Mondo S."/>
            <person name="Nolan M."/>
            <person name="Ohm R."/>
            <person name="Pangilinan J."/>
            <person name="Park H.-J."/>
            <person name="Ramirez L."/>
            <person name="Alfaro M."/>
            <person name="Sun H."/>
            <person name="Tritt A."/>
            <person name="Yoshinaga Y."/>
            <person name="Zwiers L.-H."/>
            <person name="Turgeon B."/>
            <person name="Goodwin S."/>
            <person name="Spatafora J."/>
            <person name="Crous P."/>
            <person name="Grigoriev I."/>
        </authorList>
    </citation>
    <scope>NUCLEOTIDE SEQUENCE</scope>
    <source>
        <strain evidence="5">CBS 121739</strain>
    </source>
</reference>
<name>A0A6A6VXP3_9PEZI</name>
<dbReference type="GO" id="GO:0006508">
    <property type="term" value="P:proteolysis"/>
    <property type="evidence" value="ECO:0007669"/>
    <property type="project" value="InterPro"/>
</dbReference>
<keyword evidence="2" id="KW-0732">Signal</keyword>
<feature type="region of interest" description="Disordered" evidence="1">
    <location>
        <begin position="717"/>
        <end position="740"/>
    </location>
</feature>
<dbReference type="RefSeq" id="XP_033596861.1">
    <property type="nucleotide sequence ID" value="XM_033748740.1"/>
</dbReference>
<dbReference type="PANTHER" id="PTHR37049">
    <property type="entry name" value="PEPTIDASE S41 FAMILY PROTEIN"/>
    <property type="match status" value="1"/>
</dbReference>
<dbReference type="InterPro" id="IPR052766">
    <property type="entry name" value="S41A_metabolite_peptidase"/>
</dbReference>
<dbReference type="Proteomes" id="UP000799437">
    <property type="component" value="Unassembled WGS sequence"/>
</dbReference>
<dbReference type="InterPro" id="IPR005151">
    <property type="entry name" value="Tail-specific_protease"/>
</dbReference>
<accession>A0A6A6VXP3</accession>
<evidence type="ECO:0000259" key="3">
    <source>
        <dbReference type="Pfam" id="PF03572"/>
    </source>
</evidence>
<protein>
    <submittedName>
        <fullName evidence="5">Peptidase S41 family protein-like protein</fullName>
    </submittedName>
</protein>
<feature type="domain" description="Tail specific protease" evidence="3">
    <location>
        <begin position="375"/>
        <end position="584"/>
    </location>
</feature>
<sequence>MHLLSGPLALAAVSLATLSSTSPVSPFSRPRQAETQSFFRRQVNNNASTPCGAVASAIFATPTTAPIVPAKLAHDCLNSVPLNKSSALALIEGIRPYIDWQSTLSYLKDPPAEYLEKVQDAVDVVGGLVDLAEKVNDNKYKSEYEFGVDLYTLFQSTHDGHFVYIPDIVGGIFAWARPAVLVSVSDDGHQLPSVYGYQDIVALHFGNNTYTPSAVTKIDDTDVEEWIEEFSQSGSLQDRDALYNNVFRNLAQVSLGGLGTGNGAFSGSGRGRFVYPGATTKLTFANGSETTFVNQARVIARTWDGITTGEQLAKRFIYYGSTSASSMSVGTTVAPTASKRQAAPIQPAFPGYPSAIVEASYVISGYYLEGEGFEDVAVLRVPSFVSTGSLEIPFQNAGDVFLKKANADGKKKLIIDLQANGGGTILQGYDLFKKLFPSILPYGANRFRANDALNQIGQAYSMFAEGIPRTYNTNYTVLDIVSSYFNYRSDADENYEPWQSWEDKFGPNEVDGDKYTSLNRWNLSDPLTPYNSGGINITGYNNRANLTQQYFEADNIIMVTDGYCASTCTIFSEMMKQQAGVKIIALGGRANTNPIQAVGGVKGTNNFPFGYIQQAVSDAKALNPKEVEIEGYASMIPYNRAAGSPGLNVRDGIREGDENQIPLQFVYEPADCRIFYTPEMTIDITYIWKAVADSVWNDNSRCIAVETEPVPYEKTFGKREASKSLSPRKSLRPRDGVSRDQLLESMEVHTDVHGMDFDISGFMMP</sequence>
<evidence type="ECO:0000313" key="5">
    <source>
        <dbReference type="EMBL" id="KAF2754410.1"/>
    </source>
</evidence>
<dbReference type="GO" id="GO:0008236">
    <property type="term" value="F:serine-type peptidase activity"/>
    <property type="evidence" value="ECO:0007669"/>
    <property type="project" value="InterPro"/>
</dbReference>
<dbReference type="EMBL" id="ML996580">
    <property type="protein sequence ID" value="KAF2754410.1"/>
    <property type="molecule type" value="Genomic_DNA"/>
</dbReference>
<dbReference type="Pfam" id="PF03572">
    <property type="entry name" value="Peptidase_S41"/>
    <property type="match status" value="1"/>
</dbReference>
<feature type="signal peptide" evidence="2">
    <location>
        <begin position="1"/>
        <end position="16"/>
    </location>
</feature>
<feature type="chain" id="PRO_5025646846" evidence="2">
    <location>
        <begin position="17"/>
        <end position="765"/>
    </location>
</feature>
<keyword evidence="6" id="KW-1185">Reference proteome</keyword>
<proteinExistence type="predicted"/>
<dbReference type="Pfam" id="PF23658">
    <property type="entry name" value="PDZ_CPAF_rel"/>
    <property type="match status" value="1"/>
</dbReference>
<dbReference type="AlphaFoldDB" id="A0A6A6VXP3"/>
<gene>
    <name evidence="5" type="ORF">EJ05DRAFT_520441</name>
</gene>
<feature type="domain" description="CPAF-like PDZ" evidence="4">
    <location>
        <begin position="175"/>
        <end position="299"/>
    </location>
</feature>
<evidence type="ECO:0000256" key="2">
    <source>
        <dbReference type="SAM" id="SignalP"/>
    </source>
</evidence>
<organism evidence="5 6">
    <name type="scientific">Pseudovirgaria hyperparasitica</name>
    <dbReference type="NCBI Taxonomy" id="470096"/>
    <lineage>
        <taxon>Eukaryota</taxon>
        <taxon>Fungi</taxon>
        <taxon>Dikarya</taxon>
        <taxon>Ascomycota</taxon>
        <taxon>Pezizomycotina</taxon>
        <taxon>Dothideomycetes</taxon>
        <taxon>Dothideomycetes incertae sedis</taxon>
        <taxon>Acrospermales</taxon>
        <taxon>Acrospermaceae</taxon>
        <taxon>Pseudovirgaria</taxon>
    </lineage>
</organism>
<dbReference type="Gene3D" id="3.90.226.10">
    <property type="entry name" value="2-enoyl-CoA Hydratase, Chain A, domain 1"/>
    <property type="match status" value="1"/>
</dbReference>
<dbReference type="PANTHER" id="PTHR37049:SF4">
    <property type="entry name" value="RHODANESE DOMAIN-CONTAINING PROTEIN"/>
    <property type="match status" value="1"/>
</dbReference>
<dbReference type="SUPFAM" id="SSF52096">
    <property type="entry name" value="ClpP/crotonase"/>
    <property type="match status" value="1"/>
</dbReference>
<evidence type="ECO:0000313" key="6">
    <source>
        <dbReference type="Proteomes" id="UP000799437"/>
    </source>
</evidence>
<dbReference type="OrthoDB" id="27214at2759"/>
<dbReference type="InterPro" id="IPR029045">
    <property type="entry name" value="ClpP/crotonase-like_dom_sf"/>
</dbReference>
<dbReference type="GeneID" id="54489794"/>
<evidence type="ECO:0000256" key="1">
    <source>
        <dbReference type="SAM" id="MobiDB-lite"/>
    </source>
</evidence>
<dbReference type="InterPro" id="IPR056186">
    <property type="entry name" value="PDZ_CPAF-rel"/>
</dbReference>
<evidence type="ECO:0000259" key="4">
    <source>
        <dbReference type="Pfam" id="PF23658"/>
    </source>
</evidence>